<gene>
    <name evidence="2" type="primary">BQ5605_C019g09011</name>
    <name evidence="2" type="ORF">BQ5605_C019G09011</name>
</gene>
<evidence type="ECO:0000256" key="1">
    <source>
        <dbReference type="SAM" id="SignalP"/>
    </source>
</evidence>
<sequence>MHYTRLCLLCAALSNAPILLSARPQITMSADLSLECFIATTGLLSSPFARCADASGFLAALDAKIGLADALSDWLNNFCKDTCPDDARAKAWSGLEGGCADELAREIALPVRSTWLSSVLLGTGHLRSSATAVQCPFRFDNFVESNPILNAGSTAVVANYDVLKRGACTGSVSRQSYCFVEFVKDLEEANKRNFTMSVDLLSPTCAELNAVPRSKLCTLCNQMLFEMMVKLLSRPIDRVTLTDHARQACGLAFASLSALQADFPLRPVGGQFDQAVARYTAAAIKDLDQHNSTPSTPTTSSAYSSRTLSRRSTFALDTVVKAVAPTAAATILLYGWVQ</sequence>
<name>A0A2X0MR86_9BASI</name>
<feature type="signal peptide" evidence="1">
    <location>
        <begin position="1"/>
        <end position="22"/>
    </location>
</feature>
<accession>A0A2X0MR86</accession>
<evidence type="ECO:0000313" key="2">
    <source>
        <dbReference type="EMBL" id="SGY24102.1"/>
    </source>
</evidence>
<keyword evidence="1" id="KW-0732">Signal</keyword>
<dbReference type="AlphaFoldDB" id="A0A2X0MR86"/>
<dbReference type="PANTHER" id="PTHR34862:SF1">
    <property type="entry name" value="SPARK DOMAIN-CONTAINING PROTEIN"/>
    <property type="match status" value="1"/>
</dbReference>
<keyword evidence="3" id="KW-1185">Reference proteome</keyword>
<dbReference type="Proteomes" id="UP000249464">
    <property type="component" value="Unassembled WGS sequence"/>
</dbReference>
<organism evidence="2 3">
    <name type="scientific">Microbotryum silenes-dioicae</name>
    <dbReference type="NCBI Taxonomy" id="796604"/>
    <lineage>
        <taxon>Eukaryota</taxon>
        <taxon>Fungi</taxon>
        <taxon>Dikarya</taxon>
        <taxon>Basidiomycota</taxon>
        <taxon>Pucciniomycotina</taxon>
        <taxon>Microbotryomycetes</taxon>
        <taxon>Microbotryales</taxon>
        <taxon>Microbotryaceae</taxon>
        <taxon>Microbotryum</taxon>
    </lineage>
</organism>
<dbReference type="PANTHER" id="PTHR34862">
    <property type="entry name" value="SPARK DOMAIN-CONTAINING PROTEIN"/>
    <property type="match status" value="1"/>
</dbReference>
<dbReference type="EMBL" id="FQNC01000019">
    <property type="protein sequence ID" value="SGY24102.1"/>
    <property type="molecule type" value="Genomic_DNA"/>
</dbReference>
<feature type="chain" id="PRO_5015871720" evidence="1">
    <location>
        <begin position="23"/>
        <end position="338"/>
    </location>
</feature>
<evidence type="ECO:0000313" key="3">
    <source>
        <dbReference type="Proteomes" id="UP000249464"/>
    </source>
</evidence>
<reference evidence="2 3" key="1">
    <citation type="submission" date="2016-11" db="EMBL/GenBank/DDBJ databases">
        <authorList>
            <person name="Jaros S."/>
            <person name="Januszkiewicz K."/>
            <person name="Wedrychowicz H."/>
        </authorList>
    </citation>
    <scope>NUCLEOTIDE SEQUENCE [LARGE SCALE GENOMIC DNA]</scope>
</reference>
<proteinExistence type="predicted"/>
<protein>
    <submittedName>
        <fullName evidence="2">BQ5605_C019g09011 protein</fullName>
    </submittedName>
</protein>